<evidence type="ECO:0000256" key="1">
    <source>
        <dbReference type="ARBA" id="ARBA00001971"/>
    </source>
</evidence>
<name>A0AAD7KD41_9AGAR</name>
<dbReference type="EMBL" id="JARJLG010000004">
    <property type="protein sequence ID" value="KAJ7782009.1"/>
    <property type="molecule type" value="Genomic_DNA"/>
</dbReference>
<proteinExistence type="inferred from homology"/>
<dbReference type="Pfam" id="PF00067">
    <property type="entry name" value="p450"/>
    <property type="match status" value="1"/>
</dbReference>
<evidence type="ECO:0000256" key="9">
    <source>
        <dbReference type="ARBA" id="ARBA00023004"/>
    </source>
</evidence>
<dbReference type="PANTHER" id="PTHR46300">
    <property type="entry name" value="P450, PUTATIVE (EUROFUNG)-RELATED-RELATED"/>
    <property type="match status" value="1"/>
</dbReference>
<keyword evidence="6" id="KW-0479">Metal-binding</keyword>
<dbReference type="AlphaFoldDB" id="A0AAD7KD41"/>
<comment type="caution">
    <text evidence="12">The sequence shown here is derived from an EMBL/GenBank/DDBJ whole genome shotgun (WGS) entry which is preliminary data.</text>
</comment>
<keyword evidence="4" id="KW-0349">Heme</keyword>
<sequence length="62" mass="7100">MTMYPDIQKKAQAAVDEVAGQDRLPDFNDNIPYVDALVREVLRWRPMIPLSSLFSYPVPCCD</sequence>
<evidence type="ECO:0000256" key="4">
    <source>
        <dbReference type="ARBA" id="ARBA00022617"/>
    </source>
</evidence>
<evidence type="ECO:0000256" key="8">
    <source>
        <dbReference type="ARBA" id="ARBA00023002"/>
    </source>
</evidence>
<accession>A0AAD7KD41</accession>
<dbReference type="InterPro" id="IPR036396">
    <property type="entry name" value="Cyt_P450_sf"/>
</dbReference>
<organism evidence="12 13">
    <name type="scientific">Mycena maculata</name>
    <dbReference type="NCBI Taxonomy" id="230809"/>
    <lineage>
        <taxon>Eukaryota</taxon>
        <taxon>Fungi</taxon>
        <taxon>Dikarya</taxon>
        <taxon>Basidiomycota</taxon>
        <taxon>Agaricomycotina</taxon>
        <taxon>Agaricomycetes</taxon>
        <taxon>Agaricomycetidae</taxon>
        <taxon>Agaricales</taxon>
        <taxon>Marasmiineae</taxon>
        <taxon>Mycenaceae</taxon>
        <taxon>Mycena</taxon>
    </lineage>
</organism>
<evidence type="ECO:0000313" key="13">
    <source>
        <dbReference type="Proteomes" id="UP001215280"/>
    </source>
</evidence>
<dbReference type="SUPFAM" id="SSF48264">
    <property type="entry name" value="Cytochrome P450"/>
    <property type="match status" value="1"/>
</dbReference>
<evidence type="ECO:0000313" key="12">
    <source>
        <dbReference type="EMBL" id="KAJ7782009.1"/>
    </source>
</evidence>
<keyword evidence="8" id="KW-0560">Oxidoreductase</keyword>
<dbReference type="GO" id="GO:0016020">
    <property type="term" value="C:membrane"/>
    <property type="evidence" value="ECO:0007669"/>
    <property type="project" value="UniProtKB-SubCell"/>
</dbReference>
<keyword evidence="5" id="KW-0812">Transmembrane</keyword>
<dbReference type="GO" id="GO:0020037">
    <property type="term" value="F:heme binding"/>
    <property type="evidence" value="ECO:0007669"/>
    <property type="project" value="InterPro"/>
</dbReference>
<dbReference type="PANTHER" id="PTHR46300:SF2">
    <property type="entry name" value="CYTOCHROME P450 MONOOXYGENASE ALNH-RELATED"/>
    <property type="match status" value="1"/>
</dbReference>
<evidence type="ECO:0000256" key="11">
    <source>
        <dbReference type="ARBA" id="ARBA00023136"/>
    </source>
</evidence>
<reference evidence="12" key="1">
    <citation type="submission" date="2023-03" db="EMBL/GenBank/DDBJ databases">
        <title>Massive genome expansion in bonnet fungi (Mycena s.s.) driven by repeated elements and novel gene families across ecological guilds.</title>
        <authorList>
            <consortium name="Lawrence Berkeley National Laboratory"/>
            <person name="Harder C.B."/>
            <person name="Miyauchi S."/>
            <person name="Viragh M."/>
            <person name="Kuo A."/>
            <person name="Thoen E."/>
            <person name="Andreopoulos B."/>
            <person name="Lu D."/>
            <person name="Skrede I."/>
            <person name="Drula E."/>
            <person name="Henrissat B."/>
            <person name="Morin E."/>
            <person name="Kohler A."/>
            <person name="Barry K."/>
            <person name="LaButti K."/>
            <person name="Morin E."/>
            <person name="Salamov A."/>
            <person name="Lipzen A."/>
            <person name="Mereny Z."/>
            <person name="Hegedus B."/>
            <person name="Baldrian P."/>
            <person name="Stursova M."/>
            <person name="Weitz H."/>
            <person name="Taylor A."/>
            <person name="Grigoriev I.V."/>
            <person name="Nagy L.G."/>
            <person name="Martin F."/>
            <person name="Kauserud H."/>
        </authorList>
    </citation>
    <scope>NUCLEOTIDE SEQUENCE</scope>
    <source>
        <strain evidence="12">CBHHK188m</strain>
    </source>
</reference>
<evidence type="ECO:0000256" key="2">
    <source>
        <dbReference type="ARBA" id="ARBA00004167"/>
    </source>
</evidence>
<protein>
    <recommendedName>
        <fullName evidence="14">Cytochrome P450</fullName>
    </recommendedName>
</protein>
<keyword evidence="10" id="KW-0503">Monooxygenase</keyword>
<evidence type="ECO:0000256" key="5">
    <source>
        <dbReference type="ARBA" id="ARBA00022692"/>
    </source>
</evidence>
<keyword evidence="9" id="KW-0408">Iron</keyword>
<evidence type="ECO:0000256" key="3">
    <source>
        <dbReference type="ARBA" id="ARBA00010617"/>
    </source>
</evidence>
<evidence type="ECO:0000256" key="10">
    <source>
        <dbReference type="ARBA" id="ARBA00023033"/>
    </source>
</evidence>
<keyword evidence="11" id="KW-0472">Membrane</keyword>
<keyword evidence="13" id="KW-1185">Reference proteome</keyword>
<dbReference type="GO" id="GO:0016705">
    <property type="term" value="F:oxidoreductase activity, acting on paired donors, with incorporation or reduction of molecular oxygen"/>
    <property type="evidence" value="ECO:0007669"/>
    <property type="project" value="InterPro"/>
</dbReference>
<comment type="similarity">
    <text evidence="3">Belongs to the cytochrome P450 family.</text>
</comment>
<gene>
    <name evidence="12" type="ORF">DFH07DRAFT_792297</name>
</gene>
<dbReference type="InterPro" id="IPR050364">
    <property type="entry name" value="Cytochrome_P450_fung"/>
</dbReference>
<dbReference type="Gene3D" id="1.10.630.10">
    <property type="entry name" value="Cytochrome P450"/>
    <property type="match status" value="1"/>
</dbReference>
<comment type="subcellular location">
    <subcellularLocation>
        <location evidence="2">Membrane</location>
        <topology evidence="2">Single-pass membrane protein</topology>
    </subcellularLocation>
</comment>
<evidence type="ECO:0000256" key="7">
    <source>
        <dbReference type="ARBA" id="ARBA00022989"/>
    </source>
</evidence>
<dbReference type="Proteomes" id="UP001215280">
    <property type="component" value="Unassembled WGS sequence"/>
</dbReference>
<dbReference type="InterPro" id="IPR001128">
    <property type="entry name" value="Cyt_P450"/>
</dbReference>
<dbReference type="GO" id="GO:0005506">
    <property type="term" value="F:iron ion binding"/>
    <property type="evidence" value="ECO:0007669"/>
    <property type="project" value="InterPro"/>
</dbReference>
<evidence type="ECO:0000256" key="6">
    <source>
        <dbReference type="ARBA" id="ARBA00022723"/>
    </source>
</evidence>
<keyword evidence="7" id="KW-1133">Transmembrane helix</keyword>
<comment type="cofactor">
    <cofactor evidence="1">
        <name>heme</name>
        <dbReference type="ChEBI" id="CHEBI:30413"/>
    </cofactor>
</comment>
<evidence type="ECO:0008006" key="14">
    <source>
        <dbReference type="Google" id="ProtNLM"/>
    </source>
</evidence>
<dbReference type="GO" id="GO:0004497">
    <property type="term" value="F:monooxygenase activity"/>
    <property type="evidence" value="ECO:0007669"/>
    <property type="project" value="UniProtKB-KW"/>
</dbReference>